<keyword evidence="2" id="KW-1185">Reference proteome</keyword>
<name>A0ABI7YUV0_FELCA</name>
<dbReference type="Ensembl" id="ENSFCTT00005052638.1">
    <property type="protein sequence ID" value="ENSFCTP00005038625.1"/>
    <property type="gene ID" value="ENSFCTG00005018316.1"/>
</dbReference>
<protein>
    <recommendedName>
        <fullName evidence="3">Synaptojanin 2 binding protein</fullName>
    </recommendedName>
</protein>
<proteinExistence type="predicted"/>
<evidence type="ECO:0008006" key="3">
    <source>
        <dbReference type="Google" id="ProtNLM"/>
    </source>
</evidence>
<accession>A0ABI7YUV0</accession>
<dbReference type="Proteomes" id="UP000823872">
    <property type="component" value="Chromosome B2"/>
</dbReference>
<sequence>MALSKGLRLLGRLDPAGESSVLLEARGRGDCLLFEAGTVATLAPEEKEVIKGQYGKITDAYGCLGELRLKSGGQGGCSLAPTCLCRWRRRIVCKGSSPSLFALQDPSFSKVRSVGSAQGTVCHLQGIRTREGVDAGGQKPPGLTGYLEEEPGLGVLTRQRSPEHLPWDAEGGA</sequence>
<evidence type="ECO:0000313" key="1">
    <source>
        <dbReference type="Ensembl" id="ENSFCTP00005038625.1"/>
    </source>
</evidence>
<reference evidence="1" key="3">
    <citation type="submission" date="2025-09" db="UniProtKB">
        <authorList>
            <consortium name="Ensembl"/>
        </authorList>
    </citation>
    <scope>IDENTIFICATION</scope>
    <source>
        <strain evidence="1">breed Abyssinian</strain>
    </source>
</reference>
<organism evidence="1 2">
    <name type="scientific">Felis catus</name>
    <name type="common">Cat</name>
    <name type="synonym">Felis silvestris catus</name>
    <dbReference type="NCBI Taxonomy" id="9685"/>
    <lineage>
        <taxon>Eukaryota</taxon>
        <taxon>Metazoa</taxon>
        <taxon>Chordata</taxon>
        <taxon>Craniata</taxon>
        <taxon>Vertebrata</taxon>
        <taxon>Euteleostomi</taxon>
        <taxon>Mammalia</taxon>
        <taxon>Eutheria</taxon>
        <taxon>Laurasiatheria</taxon>
        <taxon>Carnivora</taxon>
        <taxon>Feliformia</taxon>
        <taxon>Felidae</taxon>
        <taxon>Felinae</taxon>
        <taxon>Felis</taxon>
    </lineage>
</organism>
<reference evidence="1 2" key="1">
    <citation type="submission" date="2021-02" db="EMBL/GenBank/DDBJ databases">
        <title>Safari Cat Assemblies.</title>
        <authorList>
            <person name="Bredemeyer K.R."/>
            <person name="Murphy W.J."/>
        </authorList>
    </citation>
    <scope>NUCLEOTIDE SEQUENCE [LARGE SCALE GENOMIC DNA]</scope>
</reference>
<evidence type="ECO:0000313" key="2">
    <source>
        <dbReference type="Proteomes" id="UP000823872"/>
    </source>
</evidence>
<gene>
    <name evidence="1" type="primary">TRIM71</name>
</gene>
<dbReference type="GeneTree" id="ENSGT00940000160715"/>
<reference evidence="1" key="2">
    <citation type="submission" date="2025-08" db="UniProtKB">
        <authorList>
            <consortium name="Ensembl"/>
        </authorList>
    </citation>
    <scope>IDENTIFICATION</scope>
    <source>
        <strain evidence="1">breed Abyssinian</strain>
    </source>
</reference>